<evidence type="ECO:0000313" key="2">
    <source>
        <dbReference type="Proteomes" id="UP000054396"/>
    </source>
</evidence>
<organism evidence="1 2">
    <name type="scientific">Pseudoponticoccus marisrubri</name>
    <dbReference type="NCBI Taxonomy" id="1685382"/>
    <lineage>
        <taxon>Bacteria</taxon>
        <taxon>Pseudomonadati</taxon>
        <taxon>Pseudomonadota</taxon>
        <taxon>Alphaproteobacteria</taxon>
        <taxon>Rhodobacterales</taxon>
        <taxon>Roseobacteraceae</taxon>
        <taxon>Pseudoponticoccus</taxon>
    </lineage>
</organism>
<dbReference type="Gene3D" id="2.40.10.270">
    <property type="entry name" value="Bacteriophage SPP1 head-tail adaptor protein"/>
    <property type="match status" value="1"/>
</dbReference>
<dbReference type="InterPro" id="IPR008767">
    <property type="entry name" value="Phage_SPP1_head-tail_adaptor"/>
</dbReference>
<accession>A0A0W7WP76</accession>
<dbReference type="EMBL" id="LPXO01000001">
    <property type="protein sequence ID" value="KUF12405.1"/>
    <property type="molecule type" value="Genomic_DNA"/>
</dbReference>
<dbReference type="OrthoDB" id="7478737at2"/>
<dbReference type="Pfam" id="PF05521">
    <property type="entry name" value="Phage_HCP"/>
    <property type="match status" value="1"/>
</dbReference>
<dbReference type="NCBIfam" id="TIGR01563">
    <property type="entry name" value="gp16_SPP1"/>
    <property type="match status" value="1"/>
</dbReference>
<dbReference type="AlphaFoldDB" id="A0A0W7WP76"/>
<dbReference type="InterPro" id="IPR038666">
    <property type="entry name" value="SSP1_head-tail_sf"/>
</dbReference>
<comment type="caution">
    <text evidence="1">The sequence shown here is derived from an EMBL/GenBank/DDBJ whole genome shotgun (WGS) entry which is preliminary data.</text>
</comment>
<gene>
    <name evidence="1" type="ORF">AVJ23_01350</name>
</gene>
<sequence>MIPAGKLDRSIKIERQTETVAASGAVSKAWAPVVTLRAQVLTASTEERLHGFGALDSDVTVFRVRWRNDLKNSDRIIFDGTAYEIDRITEQGRRAALDLYGKAIT</sequence>
<evidence type="ECO:0000313" key="1">
    <source>
        <dbReference type="EMBL" id="KUF12405.1"/>
    </source>
</evidence>
<protein>
    <recommendedName>
        <fullName evidence="3">Head-tail adaptor protein</fullName>
    </recommendedName>
</protein>
<proteinExistence type="predicted"/>
<name>A0A0W7WP76_9RHOB</name>
<keyword evidence="2" id="KW-1185">Reference proteome</keyword>
<evidence type="ECO:0008006" key="3">
    <source>
        <dbReference type="Google" id="ProtNLM"/>
    </source>
</evidence>
<dbReference type="Proteomes" id="UP000054396">
    <property type="component" value="Unassembled WGS sequence"/>
</dbReference>
<reference evidence="1 2" key="1">
    <citation type="submission" date="2015-12" db="EMBL/GenBank/DDBJ databases">
        <authorList>
            <person name="Shamseldin A."/>
            <person name="Moawad H."/>
            <person name="Abd El-Rahim W.M."/>
            <person name="Sadowsky M.J."/>
        </authorList>
    </citation>
    <scope>NUCLEOTIDE SEQUENCE [LARGE SCALE GENOMIC DNA]</scope>
    <source>
        <strain evidence="1 2">SJ5A-1</strain>
    </source>
</reference>
<dbReference type="STRING" id="1685382.AVJ23_01350"/>
<dbReference type="RefSeq" id="WP_058860351.1">
    <property type="nucleotide sequence ID" value="NZ_LPXO01000001.1"/>
</dbReference>